<dbReference type="InterPro" id="IPR001611">
    <property type="entry name" value="Leu-rich_rpt"/>
</dbReference>
<evidence type="ECO:0000256" key="7">
    <source>
        <dbReference type="ARBA" id="ARBA00022989"/>
    </source>
</evidence>
<keyword evidence="6 9" id="KW-0067">ATP-binding</keyword>
<dbReference type="SUPFAM" id="SSF52058">
    <property type="entry name" value="L domain-like"/>
    <property type="match status" value="1"/>
</dbReference>
<dbReference type="AlphaFoldDB" id="A0A6I9RMY8"/>
<evidence type="ECO:0000256" key="11">
    <source>
        <dbReference type="SAM" id="SignalP"/>
    </source>
</evidence>
<dbReference type="PANTHER" id="PTHR48007">
    <property type="entry name" value="LEUCINE-RICH REPEAT RECEPTOR-LIKE PROTEIN KINASE PXC1"/>
    <property type="match status" value="1"/>
</dbReference>
<dbReference type="InterPro" id="IPR011009">
    <property type="entry name" value="Kinase-like_dom_sf"/>
</dbReference>
<dbReference type="InterPro" id="IPR046959">
    <property type="entry name" value="PRK1-6/SRF4-like"/>
</dbReference>
<gene>
    <name evidence="14" type="primary">LOC105050896</name>
</gene>
<dbReference type="InterPro" id="IPR032675">
    <property type="entry name" value="LRR_dom_sf"/>
</dbReference>
<dbReference type="Pfam" id="PF00560">
    <property type="entry name" value="LRR_1"/>
    <property type="match status" value="1"/>
</dbReference>
<keyword evidence="11" id="KW-0732">Signal</keyword>
<dbReference type="PANTHER" id="PTHR48007:SF49">
    <property type="entry name" value="OS08G0521200 PROTEIN"/>
    <property type="match status" value="1"/>
</dbReference>
<evidence type="ECO:0000256" key="1">
    <source>
        <dbReference type="ARBA" id="ARBA00004162"/>
    </source>
</evidence>
<dbReference type="OrthoDB" id="418615at2759"/>
<feature type="binding site" evidence="9">
    <location>
        <position position="390"/>
    </location>
    <ligand>
        <name>ATP</name>
        <dbReference type="ChEBI" id="CHEBI:30616"/>
    </ligand>
</feature>
<feature type="region of interest" description="Disordered" evidence="10">
    <location>
        <begin position="636"/>
        <end position="673"/>
    </location>
</feature>
<feature type="compositionally biased region" description="Pro residues" evidence="10">
    <location>
        <begin position="247"/>
        <end position="260"/>
    </location>
</feature>
<feature type="chain" id="PRO_5026863400" evidence="11">
    <location>
        <begin position="26"/>
        <end position="673"/>
    </location>
</feature>
<dbReference type="Gene3D" id="1.10.510.10">
    <property type="entry name" value="Transferase(Phosphotransferase) domain 1"/>
    <property type="match status" value="1"/>
</dbReference>
<evidence type="ECO:0000256" key="3">
    <source>
        <dbReference type="ARBA" id="ARBA00022692"/>
    </source>
</evidence>
<feature type="region of interest" description="Disordered" evidence="10">
    <location>
        <begin position="241"/>
        <end position="260"/>
    </location>
</feature>
<keyword evidence="4" id="KW-0677">Repeat</keyword>
<keyword evidence="13" id="KW-1185">Reference proteome</keyword>
<dbReference type="InterPro" id="IPR013210">
    <property type="entry name" value="LRR_N_plant-typ"/>
</dbReference>
<dbReference type="FunFam" id="3.30.200.20:FF:000307">
    <property type="entry name" value="pollen receptor-like kinase 1"/>
    <property type="match status" value="1"/>
</dbReference>
<dbReference type="RefSeq" id="XP_010929417.1">
    <property type="nucleotide sequence ID" value="XM_010931115.3"/>
</dbReference>
<feature type="signal peptide" evidence="11">
    <location>
        <begin position="1"/>
        <end position="25"/>
    </location>
</feature>
<evidence type="ECO:0000256" key="8">
    <source>
        <dbReference type="ARBA" id="ARBA00023136"/>
    </source>
</evidence>
<dbReference type="SUPFAM" id="SSF56112">
    <property type="entry name" value="Protein kinase-like (PK-like)"/>
    <property type="match status" value="1"/>
</dbReference>
<reference evidence="14" key="1">
    <citation type="submission" date="2025-08" db="UniProtKB">
        <authorList>
            <consortium name="RefSeq"/>
        </authorList>
    </citation>
    <scope>IDENTIFICATION</scope>
</reference>
<dbReference type="Gene3D" id="3.30.200.20">
    <property type="entry name" value="Phosphorylase Kinase, domain 1"/>
    <property type="match status" value="1"/>
</dbReference>
<name>A0A6I9RMY8_ELAGV</name>
<dbReference type="Proteomes" id="UP000504607">
    <property type="component" value="Chromosome 8"/>
</dbReference>
<proteinExistence type="predicted"/>
<dbReference type="GO" id="GO:0005886">
    <property type="term" value="C:plasma membrane"/>
    <property type="evidence" value="ECO:0007669"/>
    <property type="project" value="UniProtKB-SubCell"/>
</dbReference>
<dbReference type="FunCoup" id="A0A6I9RMY8">
    <property type="interactions" value="2776"/>
</dbReference>
<keyword evidence="5 9" id="KW-0547">Nucleotide-binding</keyword>
<keyword evidence="7" id="KW-1133">Transmembrane helix</keyword>
<accession>A0A6I9RMY8</accession>
<dbReference type="KEGG" id="egu:105050896"/>
<comment type="subcellular location">
    <subcellularLocation>
        <location evidence="1">Cell membrane</location>
        <topology evidence="1">Single-pass membrane protein</topology>
    </subcellularLocation>
</comment>
<sequence>MAARRSLPLLVALLFAAASLSHTDAAGSAEADVLLKFKTMITDPKGRLGSWVSGGDPCGDLDGKGKGKWEGVICSDGNLHALQLENMGLSGMLNVSVGALRELPDLRTLSFQDNQFSGPMPDVKNLAGMRGIFLSNNKLSGEIPDDAFQGMGSLKKVDLSHNDFSGSIPTSLARVPKLLQLRLDDNNFSGTIPHLRQKELQLLNVSHNELEGKIPDGLKNVKEAFFDGNKNLCGEAVGNPCATATPPQQPSPPAQSPPPQKNSIPVLEVITIAFGGTIVIVGAIVVALNRGREKVEVLGQPMSSRNSKKYTSFREEKLEKGAPVKYEGSGSGMAAAASGNDQGRLVFVREGRERFELQDLLKSSAEVLGTGNFGCTYRATLPNGPSVVVKRFRDMNRSGREDFEEHMRRLGRLSHPNLLQLVAYHYRKEEKLLVHDYVPNRSLAFILHGNRGPNHMTMLDWPARLKIVKGVASALAYLYEELPMLGVPHGHLRSSNVLLGESLEPLLTDYALIPVMNQSHAAKFMVAYKSPERKQIGRTSKKSDVWSLGMLILEILTGKVPMHDTQQGKESTDLVNWVNSVAREGRASQVLDSKMSKRTKNAEGQMLKLLQIALACCEENTEKRCELKEAVEKIEEMTLGNGDDSSTAAASEEEGGDSSKARPEDDLSSIEIN</sequence>
<dbReference type="Pfam" id="PF13855">
    <property type="entry name" value="LRR_8"/>
    <property type="match status" value="1"/>
</dbReference>
<evidence type="ECO:0000256" key="9">
    <source>
        <dbReference type="PROSITE-ProRule" id="PRU10141"/>
    </source>
</evidence>
<evidence type="ECO:0000259" key="12">
    <source>
        <dbReference type="PROSITE" id="PS50011"/>
    </source>
</evidence>
<evidence type="ECO:0000256" key="4">
    <source>
        <dbReference type="ARBA" id="ARBA00022737"/>
    </source>
</evidence>
<dbReference type="InterPro" id="IPR017441">
    <property type="entry name" value="Protein_kinase_ATP_BS"/>
</dbReference>
<dbReference type="Pfam" id="PF07714">
    <property type="entry name" value="PK_Tyr_Ser-Thr"/>
    <property type="match status" value="1"/>
</dbReference>
<dbReference type="Gene3D" id="3.80.10.10">
    <property type="entry name" value="Ribonuclease Inhibitor"/>
    <property type="match status" value="2"/>
</dbReference>
<evidence type="ECO:0000256" key="10">
    <source>
        <dbReference type="SAM" id="MobiDB-lite"/>
    </source>
</evidence>
<protein>
    <submittedName>
        <fullName evidence="14">Pollen receptor-like kinase 1</fullName>
    </submittedName>
</protein>
<evidence type="ECO:0000256" key="5">
    <source>
        <dbReference type="ARBA" id="ARBA00022741"/>
    </source>
</evidence>
<dbReference type="InParanoid" id="A0A6I9RMY8"/>
<dbReference type="InterPro" id="IPR001245">
    <property type="entry name" value="Ser-Thr/Tyr_kinase_cat_dom"/>
</dbReference>
<dbReference type="PROSITE" id="PS50011">
    <property type="entry name" value="PROTEIN_KINASE_DOM"/>
    <property type="match status" value="1"/>
</dbReference>
<feature type="domain" description="Protein kinase" evidence="12">
    <location>
        <begin position="362"/>
        <end position="639"/>
    </location>
</feature>
<dbReference type="Pfam" id="PF08263">
    <property type="entry name" value="LRRNT_2"/>
    <property type="match status" value="1"/>
</dbReference>
<keyword evidence="2" id="KW-0433">Leucine-rich repeat</keyword>
<dbReference type="GO" id="GO:0005524">
    <property type="term" value="F:ATP binding"/>
    <property type="evidence" value="ECO:0007669"/>
    <property type="project" value="UniProtKB-UniRule"/>
</dbReference>
<evidence type="ECO:0000313" key="14">
    <source>
        <dbReference type="RefSeq" id="XP_010929417.1"/>
    </source>
</evidence>
<evidence type="ECO:0000256" key="2">
    <source>
        <dbReference type="ARBA" id="ARBA00022614"/>
    </source>
</evidence>
<dbReference type="InterPro" id="IPR000719">
    <property type="entry name" value="Prot_kinase_dom"/>
</dbReference>
<dbReference type="PROSITE" id="PS00107">
    <property type="entry name" value="PROTEIN_KINASE_ATP"/>
    <property type="match status" value="1"/>
</dbReference>
<evidence type="ECO:0000313" key="13">
    <source>
        <dbReference type="Proteomes" id="UP000504607"/>
    </source>
</evidence>
<evidence type="ECO:0000256" key="6">
    <source>
        <dbReference type="ARBA" id="ARBA00022840"/>
    </source>
</evidence>
<organism evidence="13 14">
    <name type="scientific">Elaeis guineensis var. tenera</name>
    <name type="common">Oil palm</name>
    <dbReference type="NCBI Taxonomy" id="51953"/>
    <lineage>
        <taxon>Eukaryota</taxon>
        <taxon>Viridiplantae</taxon>
        <taxon>Streptophyta</taxon>
        <taxon>Embryophyta</taxon>
        <taxon>Tracheophyta</taxon>
        <taxon>Spermatophyta</taxon>
        <taxon>Magnoliopsida</taxon>
        <taxon>Liliopsida</taxon>
        <taxon>Arecaceae</taxon>
        <taxon>Arecoideae</taxon>
        <taxon>Cocoseae</taxon>
        <taxon>Elaeidinae</taxon>
        <taxon>Elaeis</taxon>
    </lineage>
</organism>
<keyword evidence="3" id="KW-0812">Transmembrane</keyword>
<keyword evidence="8" id="KW-0472">Membrane</keyword>
<dbReference type="GO" id="GO:0004672">
    <property type="term" value="F:protein kinase activity"/>
    <property type="evidence" value="ECO:0007669"/>
    <property type="project" value="InterPro"/>
</dbReference>
<dbReference type="GeneID" id="105050896"/>